<name>A0A9X3PCX4_9ACTN</name>
<reference evidence="1" key="1">
    <citation type="submission" date="2022-12" db="EMBL/GenBank/DDBJ databases">
        <title>Gycomyces niveus sp.nov.,a novel actinomycete isolated from soil in Shouguan.</title>
        <authorList>
            <person name="Yang X."/>
        </authorList>
    </citation>
    <scope>NUCLEOTIDE SEQUENCE</scope>
    <source>
        <strain evidence="1">NEAU-A15</strain>
    </source>
</reference>
<dbReference type="RefSeq" id="WP_270111448.1">
    <property type="nucleotide sequence ID" value="NZ_JAPZVP010000014.1"/>
</dbReference>
<dbReference type="EMBL" id="JAPZVP010000014">
    <property type="protein sequence ID" value="MDA1361442.1"/>
    <property type="molecule type" value="Genomic_DNA"/>
</dbReference>
<proteinExistence type="predicted"/>
<dbReference type="AlphaFoldDB" id="A0A9X3PCX4"/>
<keyword evidence="2" id="KW-1185">Reference proteome</keyword>
<gene>
    <name evidence="1" type="ORF">O1R50_17575</name>
</gene>
<accession>A0A9X3PCX4</accession>
<evidence type="ECO:0000313" key="2">
    <source>
        <dbReference type="Proteomes" id="UP001146067"/>
    </source>
</evidence>
<organism evidence="1 2">
    <name type="scientific">Glycomyces luteolus</name>
    <dbReference type="NCBI Taxonomy" id="2670330"/>
    <lineage>
        <taxon>Bacteria</taxon>
        <taxon>Bacillati</taxon>
        <taxon>Actinomycetota</taxon>
        <taxon>Actinomycetes</taxon>
        <taxon>Glycomycetales</taxon>
        <taxon>Glycomycetaceae</taxon>
        <taxon>Glycomyces</taxon>
    </lineage>
</organism>
<protein>
    <submittedName>
        <fullName evidence="1">Uncharacterized protein</fullName>
    </submittedName>
</protein>
<comment type="caution">
    <text evidence="1">The sequence shown here is derived from an EMBL/GenBank/DDBJ whole genome shotgun (WGS) entry which is preliminary data.</text>
</comment>
<dbReference type="Proteomes" id="UP001146067">
    <property type="component" value="Unassembled WGS sequence"/>
</dbReference>
<sequence>MNERGAPIDTSIIARDQQALREIGRTGKTELYTTPETGGNVFTCITKAHPNLGDHDTLVISCNVNSFQGSDLYADASLYRPRYINVHAQLPRR</sequence>
<evidence type="ECO:0000313" key="1">
    <source>
        <dbReference type="EMBL" id="MDA1361442.1"/>
    </source>
</evidence>